<proteinExistence type="predicted"/>
<dbReference type="GO" id="GO:0016887">
    <property type="term" value="F:ATP hydrolysis activity"/>
    <property type="evidence" value="ECO:0007669"/>
    <property type="project" value="InterPro"/>
</dbReference>
<reference evidence="3" key="1">
    <citation type="submission" date="2017-11" db="EMBL/GenBank/DDBJ databases">
        <title>Complete genome sequence of Moraxella osloensis NP7 isolated from human skin.</title>
        <authorList>
            <person name="Lee K."/>
            <person name="Lim J.Y."/>
            <person name="Hwang I."/>
        </authorList>
    </citation>
    <scope>NUCLEOTIDE SEQUENCE [LARGE SCALE GENOMIC DNA]</scope>
    <source>
        <strain evidence="3">NP7</strain>
    </source>
</reference>
<feature type="domain" description="ATPase AAA-type core" evidence="1">
    <location>
        <begin position="227"/>
        <end position="310"/>
    </location>
</feature>
<dbReference type="GO" id="GO:0005524">
    <property type="term" value="F:ATP binding"/>
    <property type="evidence" value="ECO:0007669"/>
    <property type="project" value="InterPro"/>
</dbReference>
<dbReference type="PANTHER" id="PTHR43581:SF4">
    <property type="entry name" value="ATP_GTP PHOSPHATASE"/>
    <property type="match status" value="1"/>
</dbReference>
<protein>
    <submittedName>
        <fullName evidence="2">Cytochrome C nitrite reductase</fullName>
    </submittedName>
</protein>
<organism evidence="2 3">
    <name type="scientific">Faucicola osloensis</name>
    <name type="common">Moraxella osloensis</name>
    <dbReference type="NCBI Taxonomy" id="34062"/>
    <lineage>
        <taxon>Bacteria</taxon>
        <taxon>Pseudomonadati</taxon>
        <taxon>Pseudomonadota</taxon>
        <taxon>Gammaproteobacteria</taxon>
        <taxon>Moraxellales</taxon>
        <taxon>Moraxellaceae</taxon>
        <taxon>Faucicola</taxon>
    </lineage>
</organism>
<evidence type="ECO:0000313" key="2">
    <source>
        <dbReference type="EMBL" id="ATR78117.1"/>
    </source>
</evidence>
<gene>
    <name evidence="2" type="ORF">NP7_01805</name>
</gene>
<evidence type="ECO:0000259" key="1">
    <source>
        <dbReference type="Pfam" id="PF13304"/>
    </source>
</evidence>
<dbReference type="SUPFAM" id="SSF52540">
    <property type="entry name" value="P-loop containing nucleoside triphosphate hydrolases"/>
    <property type="match status" value="1"/>
</dbReference>
<dbReference type="Proteomes" id="UP000229340">
    <property type="component" value="Chromosome"/>
</dbReference>
<accession>A0A2D2LSW5</accession>
<sequence>MTEIKIKDLRGVGDVELNLDDTKRVFVFFGSNGVGKTKTLEALLLLSLKQTKEFDFFPDDYEFSKQAIIGLRKPFRAIQLNNIEHLLKDIDDIPHIIDYRSFFKLKNVTTFQAVAFLGAKARTHLTESKMYNSYSNSLGSFEERKRKFMGLISYSIASNELTSLGMSQDINQWFIERATSVNPYQKEEDNRKVDIDTVLNALNILDSRIEKTLKIDGDGNVFLTVEGQERELSELSSGFISVVKIIQSIISAYSAFTNATDLLNVKGVVLIDEIESHLHIEWQTKIVPTLKNLFPNTTFYIATHSPLVLSQLAEGEAYLLKRDADGVVRSQEINSPNTRLLENVLQDAFDVDLNQLKRENMEHIDQTKAKQKLLALLNK</sequence>
<dbReference type="PANTHER" id="PTHR43581">
    <property type="entry name" value="ATP/GTP PHOSPHATASE"/>
    <property type="match status" value="1"/>
</dbReference>
<dbReference type="InterPro" id="IPR027417">
    <property type="entry name" value="P-loop_NTPase"/>
</dbReference>
<dbReference type="Gene3D" id="3.40.50.300">
    <property type="entry name" value="P-loop containing nucleotide triphosphate hydrolases"/>
    <property type="match status" value="1"/>
</dbReference>
<dbReference type="RefSeq" id="WP_100269474.1">
    <property type="nucleotide sequence ID" value="NZ_CP024443.1"/>
</dbReference>
<dbReference type="EMBL" id="CP024443">
    <property type="protein sequence ID" value="ATR78117.1"/>
    <property type="molecule type" value="Genomic_DNA"/>
</dbReference>
<evidence type="ECO:0000313" key="3">
    <source>
        <dbReference type="Proteomes" id="UP000229340"/>
    </source>
</evidence>
<dbReference type="Pfam" id="PF13304">
    <property type="entry name" value="AAA_21"/>
    <property type="match status" value="1"/>
</dbReference>
<dbReference type="AlphaFoldDB" id="A0A2D2LSW5"/>
<dbReference type="InterPro" id="IPR051396">
    <property type="entry name" value="Bact_Antivir_Def_Nuclease"/>
</dbReference>
<name>A0A2D2LSW5_FAUOS</name>
<dbReference type="InterPro" id="IPR003959">
    <property type="entry name" value="ATPase_AAA_core"/>
</dbReference>